<evidence type="ECO:0000313" key="1">
    <source>
        <dbReference type="EMBL" id="KAJ5095488.1"/>
    </source>
</evidence>
<dbReference type="RefSeq" id="XP_056511039.1">
    <property type="nucleotide sequence ID" value="XM_056655426.1"/>
</dbReference>
<dbReference type="GO" id="GO:0072330">
    <property type="term" value="P:monocarboxylic acid biosynthetic process"/>
    <property type="evidence" value="ECO:0007669"/>
    <property type="project" value="UniProtKB-ARBA"/>
</dbReference>
<dbReference type="AlphaFoldDB" id="A0A9W9K705"/>
<reference evidence="1" key="2">
    <citation type="journal article" date="2023" name="IMA Fungus">
        <title>Comparative genomic study of the Penicillium genus elucidates a diverse pangenome and 15 lateral gene transfer events.</title>
        <authorList>
            <person name="Petersen C."/>
            <person name="Sorensen T."/>
            <person name="Nielsen M.R."/>
            <person name="Sondergaard T.E."/>
            <person name="Sorensen J.L."/>
            <person name="Fitzpatrick D.A."/>
            <person name="Frisvad J.C."/>
            <person name="Nielsen K.L."/>
        </authorList>
    </citation>
    <scope>NUCLEOTIDE SEQUENCE</scope>
    <source>
        <strain evidence="1">IBT 34128</strain>
    </source>
</reference>
<dbReference type="SUPFAM" id="SSF53474">
    <property type="entry name" value="alpha/beta-Hydrolases"/>
    <property type="match status" value="1"/>
</dbReference>
<dbReference type="InterPro" id="IPR029058">
    <property type="entry name" value="AB_hydrolase_fold"/>
</dbReference>
<dbReference type="GeneID" id="81394594"/>
<organism evidence="1 2">
    <name type="scientific">Penicillium alfredii</name>
    <dbReference type="NCBI Taxonomy" id="1506179"/>
    <lineage>
        <taxon>Eukaryota</taxon>
        <taxon>Fungi</taxon>
        <taxon>Dikarya</taxon>
        <taxon>Ascomycota</taxon>
        <taxon>Pezizomycotina</taxon>
        <taxon>Eurotiomycetes</taxon>
        <taxon>Eurotiomycetidae</taxon>
        <taxon>Eurotiales</taxon>
        <taxon>Aspergillaceae</taxon>
        <taxon>Penicillium</taxon>
    </lineage>
</organism>
<comment type="caution">
    <text evidence="1">The sequence shown here is derived from an EMBL/GenBank/DDBJ whole genome shotgun (WGS) entry which is preliminary data.</text>
</comment>
<dbReference type="EMBL" id="JAPMSZ010000007">
    <property type="protein sequence ID" value="KAJ5095488.1"/>
    <property type="molecule type" value="Genomic_DNA"/>
</dbReference>
<name>A0A9W9K705_9EURO</name>
<accession>A0A9W9K705</accession>
<protein>
    <submittedName>
        <fullName evidence="1">Uncharacterized protein</fullName>
    </submittedName>
</protein>
<keyword evidence="2" id="KW-1185">Reference proteome</keyword>
<sequence>MSAVGILAGAGPSQAGRHQMPYLYQASGVLAERWPAGLRTILSLVVGTLQKAANTRIATRWLDDYWGKSFPEKPQNLAVEEVRAILLRMLFDGFAQGAQPAVQEARLLSQDWGIPFEEVAYDKVQVWHGARDKNAPLQMMQWMTDRLPHSVLKVYENDTHFTMDQHLEAVLLALVPEKTKG</sequence>
<evidence type="ECO:0000313" key="2">
    <source>
        <dbReference type="Proteomes" id="UP001141434"/>
    </source>
</evidence>
<dbReference type="Gene3D" id="3.40.50.1820">
    <property type="entry name" value="alpha/beta hydrolase"/>
    <property type="match status" value="1"/>
</dbReference>
<reference evidence="1" key="1">
    <citation type="submission" date="2022-11" db="EMBL/GenBank/DDBJ databases">
        <authorList>
            <person name="Petersen C."/>
        </authorList>
    </citation>
    <scope>NUCLEOTIDE SEQUENCE</scope>
    <source>
        <strain evidence="1">IBT 34128</strain>
    </source>
</reference>
<dbReference type="GO" id="GO:0017000">
    <property type="term" value="P:antibiotic biosynthetic process"/>
    <property type="evidence" value="ECO:0007669"/>
    <property type="project" value="UniProtKB-ARBA"/>
</dbReference>
<proteinExistence type="predicted"/>
<dbReference type="OrthoDB" id="294702at2759"/>
<dbReference type="Proteomes" id="UP001141434">
    <property type="component" value="Unassembled WGS sequence"/>
</dbReference>
<gene>
    <name evidence="1" type="ORF">NUU61_004844</name>
</gene>